<dbReference type="PANTHER" id="PTHR45947">
    <property type="entry name" value="SULFOQUINOVOSYL TRANSFERASE SQD2"/>
    <property type="match status" value="1"/>
</dbReference>
<gene>
    <name evidence="1" type="ORF">FNF28_04385</name>
</gene>
<accession>A0A5A8DD32</accession>
<sequence length="457" mass="46642">MKRMLVWQIEALAADRGDGRRFHVDYMEGRCLAGHEGRAWTRLLRPVLLPPAAEADAAFHPDGVPGSGGDGAEGDDGAVMLGIGPGSDALLALESAGAPVEVVEAVRAGARFVSGCIRFPRAGSRVQAGHASGSGDGDEAAAAAAAATAAAAAGGSSAGADDAETARLLANVLLPEAPASPSGAGHKQPSEASGRDMAALSGALRRLPAAAAARAWHAVSPLARFLLGVDVFVQANGFAMPGPATAVAHLDDGLVTVLLFSARFSGVKGLGATLRAMLALLRRGALPTLPVLVMATQTKSPGLAAAVQSAVAALPELAPFVRWQGYVPPSEAPLMVWAADVFVAPFLNPITETLGLAPLEAMALGRTVVHCAAGGMRDYTEPQAPARGARGGTGQGDVVASLPAWSGCDFEGVALAMDTALRGGPDFRRRVGQRARRVVMDNFSDDVWKPLLRAAYA</sequence>
<evidence type="ECO:0000313" key="1">
    <source>
        <dbReference type="EMBL" id="KAA0163235.1"/>
    </source>
</evidence>
<dbReference type="PANTHER" id="PTHR45947:SF3">
    <property type="entry name" value="SULFOQUINOVOSYL TRANSFERASE SQD2"/>
    <property type="match status" value="1"/>
</dbReference>
<dbReference type="SUPFAM" id="SSF53756">
    <property type="entry name" value="UDP-Glycosyltransferase/glycogen phosphorylase"/>
    <property type="match status" value="1"/>
</dbReference>
<organism evidence="1 2">
    <name type="scientific">Cafeteria roenbergensis</name>
    <name type="common">Marine flagellate</name>
    <dbReference type="NCBI Taxonomy" id="33653"/>
    <lineage>
        <taxon>Eukaryota</taxon>
        <taxon>Sar</taxon>
        <taxon>Stramenopiles</taxon>
        <taxon>Bigyra</taxon>
        <taxon>Opalozoa</taxon>
        <taxon>Bicosoecida</taxon>
        <taxon>Cafeteriaceae</taxon>
        <taxon>Cafeteria</taxon>
    </lineage>
</organism>
<dbReference type="InterPro" id="IPR050194">
    <property type="entry name" value="Glycosyltransferase_grp1"/>
</dbReference>
<evidence type="ECO:0008006" key="3">
    <source>
        <dbReference type="Google" id="ProtNLM"/>
    </source>
</evidence>
<proteinExistence type="predicted"/>
<dbReference type="Pfam" id="PF13692">
    <property type="entry name" value="Glyco_trans_1_4"/>
    <property type="match status" value="1"/>
</dbReference>
<name>A0A5A8DD32_CAFRO</name>
<dbReference type="AlphaFoldDB" id="A0A5A8DD32"/>
<comment type="caution">
    <text evidence="1">The sequence shown here is derived from an EMBL/GenBank/DDBJ whole genome shotgun (WGS) entry which is preliminary data.</text>
</comment>
<dbReference type="EMBL" id="VLTL01000070">
    <property type="protein sequence ID" value="KAA0163235.1"/>
    <property type="molecule type" value="Genomic_DNA"/>
</dbReference>
<dbReference type="Proteomes" id="UP000324907">
    <property type="component" value="Unassembled WGS sequence"/>
</dbReference>
<dbReference type="Gene3D" id="3.40.50.2000">
    <property type="entry name" value="Glycogen Phosphorylase B"/>
    <property type="match status" value="1"/>
</dbReference>
<protein>
    <recommendedName>
        <fullName evidence="3">Glycosyl transferase family 1 domain-containing protein</fullName>
    </recommendedName>
</protein>
<dbReference type="GO" id="GO:0016757">
    <property type="term" value="F:glycosyltransferase activity"/>
    <property type="evidence" value="ECO:0007669"/>
    <property type="project" value="TreeGrafter"/>
</dbReference>
<evidence type="ECO:0000313" key="2">
    <source>
        <dbReference type="Proteomes" id="UP000324907"/>
    </source>
</evidence>
<reference evidence="1 2" key="1">
    <citation type="submission" date="2019-07" db="EMBL/GenBank/DDBJ databases">
        <title>Genomes of Cafeteria roenbergensis.</title>
        <authorList>
            <person name="Fischer M.G."/>
            <person name="Hackl T."/>
            <person name="Roman M."/>
        </authorList>
    </citation>
    <scope>NUCLEOTIDE SEQUENCE [LARGE SCALE GENOMIC DNA]</scope>
    <source>
        <strain evidence="1 2">RCC970-E3</strain>
    </source>
</reference>